<dbReference type="Pfam" id="PF05922">
    <property type="entry name" value="Inhibitor_I9"/>
    <property type="match status" value="1"/>
</dbReference>
<dbReference type="InterPro" id="IPR023827">
    <property type="entry name" value="Peptidase_S8_Asp-AS"/>
</dbReference>
<evidence type="ECO:0000256" key="4">
    <source>
        <dbReference type="ARBA" id="ARBA00022825"/>
    </source>
</evidence>
<dbReference type="InterPro" id="IPR022398">
    <property type="entry name" value="Peptidase_S8_His-AS"/>
</dbReference>
<comment type="caution">
    <text evidence="9">The sequence shown here is derived from an EMBL/GenBank/DDBJ whole genome shotgun (WGS) entry which is preliminary data.</text>
</comment>
<dbReference type="SUPFAM" id="SSF50405">
    <property type="entry name" value="Actin-crosslinking proteins"/>
    <property type="match status" value="2"/>
</dbReference>
<feature type="active site" description="Charge relay system" evidence="5">
    <location>
        <position position="201"/>
    </location>
</feature>
<dbReference type="InterPro" id="IPR015500">
    <property type="entry name" value="Peptidase_S8_subtilisin-rel"/>
</dbReference>
<evidence type="ECO:0000259" key="8">
    <source>
        <dbReference type="Pfam" id="PF05922"/>
    </source>
</evidence>
<comment type="similarity">
    <text evidence="1 5">Belongs to the peptidase S8 family.</text>
</comment>
<dbReference type="RefSeq" id="WP_346118837.1">
    <property type="nucleotide sequence ID" value="NZ_BAABGU010000010.1"/>
</dbReference>
<dbReference type="Proteomes" id="UP001500307">
    <property type="component" value="Unassembled WGS sequence"/>
</dbReference>
<evidence type="ECO:0000259" key="7">
    <source>
        <dbReference type="Pfam" id="PF00082"/>
    </source>
</evidence>
<proteinExistence type="inferred from homology"/>
<keyword evidence="2 5" id="KW-0645">Protease</keyword>
<keyword evidence="6" id="KW-0732">Signal</keyword>
<dbReference type="InterPro" id="IPR034193">
    <property type="entry name" value="PCSK9_ProteinaseK-like"/>
</dbReference>
<dbReference type="Gene3D" id="3.40.50.200">
    <property type="entry name" value="Peptidase S8/S53 domain"/>
    <property type="match status" value="1"/>
</dbReference>
<dbReference type="Gene3D" id="2.80.10.50">
    <property type="match status" value="2"/>
</dbReference>
<keyword evidence="3 5" id="KW-0378">Hydrolase</keyword>
<sequence length="681" mass="70605">MTHQGALRRTAAVGLALATATTLTTTTLAPGVAAAAPHVPGPPRVTEVDPAIVPGRYIVGLKDDRAPAARTRSTVAVLAQENGGVVRRVFTGALRGWSAEMTVAQAKRLATHPEVAYVEPVRRYRTSGTQTNPPSWGLDRIDQTTSALNRAYTYPATPASGVTAYVIDTGINVGHQDFGGRASHGWDFIDGDAVADDCNGHGTHVAGTIGGTTYGVAKDVKLVGVRVLGCAGTGTTETVLAGIDWVTTHAAKPAVVNMSIEAPKDAALNAAVSASIASGLTYAVAAGNGRNWACVSSPASVPEAITVGATDKLDIRTTWSNWGSCLDAHAPGVGITSASIGSGTAKATRDGTSMASAHVAGAAVLQLAAHPAWTPQQVRDAIVTTGVSGAVFAETDSIDRLVHVGPAPVTRSAVGLRSRSSGGLVSPGVDGSQTMLASGYALEAWHRFDVVAAGGGLVAFRSKANGKYVTAESAGSKPLIARATAIGAWEKFQLAHLPDGSITIKAQINGRYVVADAAVEQPLIASGTTITEDAKFDLQAPNPIISLRAGVNGRYVTAESAGTKPLIARATAVGLWEKFELVDWRYHKFALRALVNNRYVTAQTAGGNPLLARGTWIGPWELYEVIDHNPDGSIYFIAGINTKAVCAESRGTLPLIASRPLTWDAPNRGLGTWEKFFLAAA</sequence>
<feature type="domain" description="Inhibitor I9" evidence="8">
    <location>
        <begin position="56"/>
        <end position="126"/>
    </location>
</feature>
<dbReference type="PANTHER" id="PTHR43806">
    <property type="entry name" value="PEPTIDASE S8"/>
    <property type="match status" value="1"/>
</dbReference>
<dbReference type="PANTHER" id="PTHR43806:SF11">
    <property type="entry name" value="CEREVISIN-RELATED"/>
    <property type="match status" value="1"/>
</dbReference>
<dbReference type="Pfam" id="PF00082">
    <property type="entry name" value="Peptidase_S8"/>
    <property type="match status" value="1"/>
</dbReference>
<evidence type="ECO:0000256" key="2">
    <source>
        <dbReference type="ARBA" id="ARBA00022670"/>
    </source>
</evidence>
<evidence type="ECO:0000256" key="1">
    <source>
        <dbReference type="ARBA" id="ARBA00011073"/>
    </source>
</evidence>
<evidence type="ECO:0000313" key="10">
    <source>
        <dbReference type="Proteomes" id="UP001500307"/>
    </source>
</evidence>
<dbReference type="CDD" id="cd04077">
    <property type="entry name" value="Peptidases_S8_PCSK9_ProteinaseK_like"/>
    <property type="match status" value="1"/>
</dbReference>
<dbReference type="InterPro" id="IPR010259">
    <property type="entry name" value="S8pro/Inhibitor_I9"/>
</dbReference>
<dbReference type="EMBL" id="BAABGU010000010">
    <property type="protein sequence ID" value="GAA4568557.1"/>
    <property type="molecule type" value="Genomic_DNA"/>
</dbReference>
<feature type="domain" description="Peptidase S8/S53" evidence="7">
    <location>
        <begin position="161"/>
        <end position="386"/>
    </location>
</feature>
<evidence type="ECO:0000313" key="9">
    <source>
        <dbReference type="EMBL" id="GAA4568557.1"/>
    </source>
</evidence>
<dbReference type="InterPro" id="IPR050131">
    <property type="entry name" value="Peptidase_S8_subtilisin-like"/>
</dbReference>
<dbReference type="InterPro" id="IPR008999">
    <property type="entry name" value="Actin-crosslinking"/>
</dbReference>
<feature type="active site" description="Charge relay system" evidence="5">
    <location>
        <position position="168"/>
    </location>
</feature>
<organism evidence="9 10">
    <name type="scientific">Micromonospora coerulea</name>
    <dbReference type="NCBI Taxonomy" id="47856"/>
    <lineage>
        <taxon>Bacteria</taxon>
        <taxon>Bacillati</taxon>
        <taxon>Actinomycetota</taxon>
        <taxon>Actinomycetes</taxon>
        <taxon>Micromonosporales</taxon>
        <taxon>Micromonosporaceae</taxon>
        <taxon>Micromonospora</taxon>
    </lineage>
</organism>
<dbReference type="InterPro" id="IPR036852">
    <property type="entry name" value="Peptidase_S8/S53_dom_sf"/>
</dbReference>
<keyword evidence="4 5" id="KW-0720">Serine protease</keyword>
<dbReference type="InterPro" id="IPR000209">
    <property type="entry name" value="Peptidase_S8/S53_dom"/>
</dbReference>
<feature type="chain" id="PRO_5047320118" description="Peptidase inhibitor I9" evidence="6">
    <location>
        <begin position="30"/>
        <end position="681"/>
    </location>
</feature>
<dbReference type="PROSITE" id="PS51892">
    <property type="entry name" value="SUBTILASE"/>
    <property type="match status" value="1"/>
</dbReference>
<dbReference type="SUPFAM" id="SSF54897">
    <property type="entry name" value="Protease propeptides/inhibitors"/>
    <property type="match status" value="1"/>
</dbReference>
<reference evidence="10" key="1">
    <citation type="journal article" date="2019" name="Int. J. Syst. Evol. Microbiol.">
        <title>The Global Catalogue of Microorganisms (GCM) 10K type strain sequencing project: providing services to taxonomists for standard genome sequencing and annotation.</title>
        <authorList>
            <consortium name="The Broad Institute Genomics Platform"/>
            <consortium name="The Broad Institute Genome Sequencing Center for Infectious Disease"/>
            <person name="Wu L."/>
            <person name="Ma J."/>
        </authorList>
    </citation>
    <scope>NUCLEOTIDE SEQUENCE [LARGE SCALE GENOMIC DNA]</scope>
    <source>
        <strain evidence="10">JCM 3175</strain>
    </source>
</reference>
<dbReference type="CDD" id="cd00257">
    <property type="entry name" value="beta-trefoil_FSCN-like"/>
    <property type="match status" value="2"/>
</dbReference>
<evidence type="ECO:0000256" key="3">
    <source>
        <dbReference type="ARBA" id="ARBA00022801"/>
    </source>
</evidence>
<evidence type="ECO:0000256" key="6">
    <source>
        <dbReference type="SAM" id="SignalP"/>
    </source>
</evidence>
<gene>
    <name evidence="9" type="ORF">GCM10023176_23200</name>
</gene>
<evidence type="ECO:0000256" key="5">
    <source>
        <dbReference type="PROSITE-ProRule" id="PRU01240"/>
    </source>
</evidence>
<accession>A0ABP8SG09</accession>
<dbReference type="Gene3D" id="3.30.70.80">
    <property type="entry name" value="Peptidase S8 propeptide/proteinase inhibitor I9"/>
    <property type="match status" value="1"/>
</dbReference>
<feature type="signal peptide" evidence="6">
    <location>
        <begin position="1"/>
        <end position="29"/>
    </location>
</feature>
<dbReference type="PROSITE" id="PS00136">
    <property type="entry name" value="SUBTILASE_ASP"/>
    <property type="match status" value="1"/>
</dbReference>
<keyword evidence="10" id="KW-1185">Reference proteome</keyword>
<protein>
    <recommendedName>
        <fullName evidence="11">Peptidase inhibitor I9</fullName>
    </recommendedName>
</protein>
<dbReference type="SUPFAM" id="SSF52743">
    <property type="entry name" value="Subtilisin-like"/>
    <property type="match status" value="1"/>
</dbReference>
<evidence type="ECO:0008006" key="11">
    <source>
        <dbReference type="Google" id="ProtNLM"/>
    </source>
</evidence>
<dbReference type="PRINTS" id="PR00723">
    <property type="entry name" value="SUBTILISIN"/>
</dbReference>
<name>A0ABP8SG09_9ACTN</name>
<dbReference type="PROSITE" id="PS00137">
    <property type="entry name" value="SUBTILASE_HIS"/>
    <property type="match status" value="1"/>
</dbReference>
<dbReference type="InterPro" id="IPR037045">
    <property type="entry name" value="S8pro/Inhibitor_I9_sf"/>
</dbReference>
<feature type="active site" description="Charge relay system" evidence="5">
    <location>
        <position position="353"/>
    </location>
</feature>